<dbReference type="HOGENOM" id="CLU_009096_0_1_12"/>
<dbReference type="InterPro" id="IPR001150">
    <property type="entry name" value="Gly_radical"/>
</dbReference>
<dbReference type="KEGG" id="ssm:Spirs_4170"/>
<sequence>MIRKASKRISFLVKDFLRYEPTLCIERAVLYDEGYENSAHQSIICKRADAIANVLDHMTLYILPGELIAGNQASAPRSAPVFPEFATKWLLSELDVLHLRKSSSFKIANDKKEILRKVLTKWNGRNVNDHIMNNLSDEIKDAEKTLAIIHSGLSSGTGHMIIDYEMVIEHGVKNLLTLLQQKKEKEVSQEAQDFLDSGIIVLEAAIRFAKRYSSLATELSKKEKETERSQELSRMAEILDKVPENPANDLYEAVQSFFIVHTILNIETNGHSISPGRFDQYMYPYYLKEIAKGTSPQFIQELIDSLWIKFNHFNKIRDIQGSKCFDGYPLFQNVILGGINEEGDDVVNELSYICLEATAETRLPQPSLSVRISSTESDKFYSAAAEVAALGLGMPAFFNDHVIIPALTKAGYTLEEARQYGEVGCVEPQVPGTTQGFYTAGYVCLAKCVELVLHNGIDPITGIVVGPNTGELCSLKTFADFMRAYDEQVARFCFLLTHGANIIEKMHSKLTPSPFASLFIEDCVERCKSFEEGGARYNFSAVNAVGMVNAADSLASIKKIVYDEKTVSLEKLVEILDSSAPDAGFMSYLMAQPKYGNDDPYVDNIAADISQKFCDQFKSMKNARGGIFTVGFQSISTHIAFSEAVGNLPDGKRFGEVLADGGVSAAQGRDKLGPTALIKSVSCIDQCQFTNGSLFNIKLNPSVVQGKDGIEVLVSIIKACRDLGIGQVQFNVVSRETLLKAQKEPQKYANLVVRVAGFSVFFTAICRDLQEDIIRRTEHK</sequence>
<keyword evidence="6" id="KW-0670">Pyruvate</keyword>
<protein>
    <submittedName>
        <fullName evidence="6">Pyruvate formate-lyase</fullName>
        <ecNumber evidence="6">2.3.1.54</ecNumber>
    </submittedName>
</protein>
<dbReference type="EC" id="2.3.1.54" evidence="6"/>
<proteinExistence type="predicted"/>
<dbReference type="EMBL" id="CP002116">
    <property type="protein sequence ID" value="ADK83247.1"/>
    <property type="molecule type" value="Genomic_DNA"/>
</dbReference>
<evidence type="ECO:0000256" key="3">
    <source>
        <dbReference type="PROSITE-ProRule" id="PRU00493"/>
    </source>
</evidence>
<dbReference type="OrthoDB" id="9803969at2"/>
<keyword evidence="1 3" id="KW-0556">Organic radical</keyword>
<dbReference type="GO" id="GO:0008861">
    <property type="term" value="F:formate C-acetyltransferase activity"/>
    <property type="evidence" value="ECO:0007669"/>
    <property type="project" value="UniProtKB-EC"/>
</dbReference>
<dbReference type="PANTHER" id="PTHR43641:SF2">
    <property type="entry name" value="DEHYDRATASE YBIW-RELATED"/>
    <property type="match status" value="1"/>
</dbReference>
<feature type="domain" description="Glycine radical" evidence="4">
    <location>
        <begin position="661"/>
        <end position="780"/>
    </location>
</feature>
<dbReference type="PANTHER" id="PTHR43641">
    <property type="entry name" value="FORMATE ACETYLTRANSFERASE 3-RELATED"/>
    <property type="match status" value="1"/>
</dbReference>
<keyword evidence="6" id="KW-0012">Acyltransferase</keyword>
<dbReference type="Pfam" id="PF02901">
    <property type="entry name" value="PFL-like"/>
    <property type="match status" value="1"/>
</dbReference>
<keyword evidence="2" id="KW-0456">Lyase</keyword>
<keyword evidence="7" id="KW-1185">Reference proteome</keyword>
<feature type="domain" description="PFL" evidence="5">
    <location>
        <begin position="7"/>
        <end position="653"/>
    </location>
</feature>
<name>E1R9S8_SEDSS</name>
<evidence type="ECO:0000313" key="6">
    <source>
        <dbReference type="EMBL" id="ADK83247.1"/>
    </source>
</evidence>
<gene>
    <name evidence="6" type="ordered locus">Spirs_4170</name>
</gene>
<evidence type="ECO:0000259" key="4">
    <source>
        <dbReference type="PROSITE" id="PS51149"/>
    </source>
</evidence>
<dbReference type="GO" id="GO:0016829">
    <property type="term" value="F:lyase activity"/>
    <property type="evidence" value="ECO:0007669"/>
    <property type="project" value="UniProtKB-KW"/>
</dbReference>
<keyword evidence="6" id="KW-0808">Transferase</keyword>
<evidence type="ECO:0000259" key="5">
    <source>
        <dbReference type="PROSITE" id="PS51554"/>
    </source>
</evidence>
<dbReference type="InterPro" id="IPR004184">
    <property type="entry name" value="PFL_dom"/>
</dbReference>
<evidence type="ECO:0000313" key="7">
    <source>
        <dbReference type="Proteomes" id="UP000002318"/>
    </source>
</evidence>
<dbReference type="InterPro" id="IPR010098">
    <property type="entry name" value="PFL2/GDeHydtase_fam"/>
</dbReference>
<evidence type="ECO:0000256" key="1">
    <source>
        <dbReference type="ARBA" id="ARBA00022818"/>
    </source>
</evidence>
<dbReference type="Proteomes" id="UP000002318">
    <property type="component" value="Chromosome"/>
</dbReference>
<feature type="modified residue" description="Glycine radical" evidence="3">
    <location>
        <position position="757"/>
    </location>
</feature>
<dbReference type="PROSITE" id="PS51149">
    <property type="entry name" value="GLY_RADICAL_2"/>
    <property type="match status" value="1"/>
</dbReference>
<dbReference type="STRING" id="573413.Spirs_4170"/>
<dbReference type="Gene3D" id="3.20.70.20">
    <property type="match status" value="1"/>
</dbReference>
<dbReference type="Pfam" id="PF01228">
    <property type="entry name" value="Gly_radical"/>
    <property type="match status" value="1"/>
</dbReference>
<dbReference type="AlphaFoldDB" id="E1R9S8"/>
<dbReference type="PROSITE" id="PS51554">
    <property type="entry name" value="PFL"/>
    <property type="match status" value="1"/>
</dbReference>
<organism evidence="6 7">
    <name type="scientific">Sediminispirochaeta smaragdinae (strain DSM 11293 / JCM 15392 / SEBR 4228)</name>
    <name type="common">Spirochaeta smaragdinae</name>
    <dbReference type="NCBI Taxonomy" id="573413"/>
    <lineage>
        <taxon>Bacteria</taxon>
        <taxon>Pseudomonadati</taxon>
        <taxon>Spirochaetota</taxon>
        <taxon>Spirochaetia</taxon>
        <taxon>Spirochaetales</taxon>
        <taxon>Spirochaetaceae</taxon>
        <taxon>Sediminispirochaeta</taxon>
    </lineage>
</organism>
<accession>E1R9S8</accession>
<reference evidence="6 7" key="1">
    <citation type="journal article" date="2010" name="Stand. Genomic Sci.">
        <title>Complete genome sequence of Spirochaeta smaragdinae type strain (SEBR 4228).</title>
        <authorList>
            <person name="Mavromatis K."/>
            <person name="Yasawong M."/>
            <person name="Chertkov O."/>
            <person name="Lapidus A."/>
            <person name="Lucas S."/>
            <person name="Nolan M."/>
            <person name="Del Rio T.G."/>
            <person name="Tice H."/>
            <person name="Cheng J.F."/>
            <person name="Pitluck S."/>
            <person name="Liolios K."/>
            <person name="Ivanova N."/>
            <person name="Tapia R."/>
            <person name="Han C."/>
            <person name="Bruce D."/>
            <person name="Goodwin L."/>
            <person name="Pati A."/>
            <person name="Chen A."/>
            <person name="Palaniappan K."/>
            <person name="Land M."/>
            <person name="Hauser L."/>
            <person name="Chang Y.J."/>
            <person name="Jeffries C.D."/>
            <person name="Detter J.C."/>
            <person name="Rohde M."/>
            <person name="Brambilla E."/>
            <person name="Spring S."/>
            <person name="Goker M."/>
            <person name="Sikorski J."/>
            <person name="Woyke T."/>
            <person name="Bristow J."/>
            <person name="Eisen J.A."/>
            <person name="Markowitz V."/>
            <person name="Hugenholtz P."/>
            <person name="Klenk H.P."/>
            <person name="Kyrpides N.C."/>
        </authorList>
    </citation>
    <scope>NUCLEOTIDE SEQUENCE [LARGE SCALE GENOMIC DNA]</scope>
    <source>
        <strain evidence="7">DSM 11293 / JCM 15392 / SEBR 4228</strain>
    </source>
</reference>
<dbReference type="eggNOG" id="COG1882">
    <property type="taxonomic scope" value="Bacteria"/>
</dbReference>
<evidence type="ECO:0000256" key="2">
    <source>
        <dbReference type="ARBA" id="ARBA00023239"/>
    </source>
</evidence>
<dbReference type="InterPro" id="IPR051215">
    <property type="entry name" value="GRE"/>
</dbReference>
<dbReference type="RefSeq" id="WP_013256703.1">
    <property type="nucleotide sequence ID" value="NC_014364.1"/>
</dbReference>
<dbReference type="GO" id="GO:0005829">
    <property type="term" value="C:cytosol"/>
    <property type="evidence" value="ECO:0007669"/>
    <property type="project" value="TreeGrafter"/>
</dbReference>
<dbReference type="NCBIfam" id="TIGR01774">
    <property type="entry name" value="PFL2-3"/>
    <property type="match status" value="1"/>
</dbReference>
<dbReference type="SUPFAM" id="SSF51998">
    <property type="entry name" value="PFL-like glycyl radical enzymes"/>
    <property type="match status" value="1"/>
</dbReference>